<accession>A0A8J7IKU5</accession>
<feature type="transmembrane region" description="Helical" evidence="1">
    <location>
        <begin position="118"/>
        <end position="137"/>
    </location>
</feature>
<comment type="caution">
    <text evidence="2">The sequence shown here is derived from an EMBL/GenBank/DDBJ whole genome shotgun (WGS) entry which is preliminary data.</text>
</comment>
<keyword evidence="1" id="KW-1133">Transmembrane helix</keyword>
<feature type="transmembrane region" description="Helical" evidence="1">
    <location>
        <begin position="82"/>
        <end position="106"/>
    </location>
</feature>
<gene>
    <name evidence="2" type="ORF">JF290_10815</name>
</gene>
<evidence type="ECO:0000256" key="1">
    <source>
        <dbReference type="SAM" id="Phobius"/>
    </source>
</evidence>
<sequence length="160" mass="17193">MANEKELLTKLLEMSHYEVGGQPADLRDTDVLITSLIDGERAPVAASLMASRIAAEGDRKVLRGVLMGSALRRRRAILMTKANFDAFTITLPAVALSASLSALIFFNTSALGPVSATYIGVLSFVAAAGLLFLRLVWGFRVEQTEADIKTIEAVADLIKL</sequence>
<evidence type="ECO:0000313" key="2">
    <source>
        <dbReference type="EMBL" id="MBJ6372018.1"/>
    </source>
</evidence>
<proteinExistence type="predicted"/>
<keyword evidence="3" id="KW-1185">Reference proteome</keyword>
<keyword evidence="1" id="KW-0472">Membrane</keyword>
<name>A0A8J7IKU5_9RHOB</name>
<dbReference type="AlphaFoldDB" id="A0A8J7IKU5"/>
<organism evidence="2 3">
    <name type="scientific">Sedimentitalea arenosa</name>
    <dbReference type="NCBI Taxonomy" id="2798803"/>
    <lineage>
        <taxon>Bacteria</taxon>
        <taxon>Pseudomonadati</taxon>
        <taxon>Pseudomonadota</taxon>
        <taxon>Alphaproteobacteria</taxon>
        <taxon>Rhodobacterales</taxon>
        <taxon>Paracoccaceae</taxon>
        <taxon>Sedimentitalea</taxon>
    </lineage>
</organism>
<reference evidence="2" key="1">
    <citation type="submission" date="2020-12" db="EMBL/GenBank/DDBJ databases">
        <title>Sedimentitalea sp. nov., isolated from sand in Incheon.</title>
        <authorList>
            <person name="Kim W."/>
        </authorList>
    </citation>
    <scope>NUCLEOTIDE SEQUENCE</scope>
    <source>
        <strain evidence="2">CAU 1593</strain>
    </source>
</reference>
<keyword evidence="1" id="KW-0812">Transmembrane</keyword>
<dbReference type="RefSeq" id="WP_199024885.1">
    <property type="nucleotide sequence ID" value="NZ_JAELVR010000006.1"/>
</dbReference>
<protein>
    <submittedName>
        <fullName evidence="2">Uncharacterized protein</fullName>
    </submittedName>
</protein>
<dbReference type="Proteomes" id="UP000619079">
    <property type="component" value="Unassembled WGS sequence"/>
</dbReference>
<dbReference type="EMBL" id="JAELVR010000006">
    <property type="protein sequence ID" value="MBJ6372018.1"/>
    <property type="molecule type" value="Genomic_DNA"/>
</dbReference>
<evidence type="ECO:0000313" key="3">
    <source>
        <dbReference type="Proteomes" id="UP000619079"/>
    </source>
</evidence>